<feature type="transmembrane region" description="Helical" evidence="5">
    <location>
        <begin position="234"/>
        <end position="254"/>
    </location>
</feature>
<dbReference type="InterPro" id="IPR051617">
    <property type="entry name" value="UNC-93-like_regulator"/>
</dbReference>
<proteinExistence type="predicted"/>
<feature type="transmembrane region" description="Helical" evidence="5">
    <location>
        <begin position="80"/>
        <end position="99"/>
    </location>
</feature>
<dbReference type="SUPFAM" id="SSF103473">
    <property type="entry name" value="MFS general substrate transporter"/>
    <property type="match status" value="1"/>
</dbReference>
<feature type="transmembrane region" description="Helical" evidence="5">
    <location>
        <begin position="298"/>
        <end position="319"/>
    </location>
</feature>
<dbReference type="Pfam" id="PF05978">
    <property type="entry name" value="UNC-93"/>
    <property type="match status" value="1"/>
</dbReference>
<keyword evidence="4 5" id="KW-0472">Membrane</keyword>
<dbReference type="Gene3D" id="1.20.1250.20">
    <property type="entry name" value="MFS general substrate transporter like domains"/>
    <property type="match status" value="1"/>
</dbReference>
<evidence type="ECO:0008006" key="8">
    <source>
        <dbReference type="Google" id="ProtNLM"/>
    </source>
</evidence>
<name>A0A4U0TRG2_9PEZI</name>
<gene>
    <name evidence="6" type="ORF">B0A50_05741</name>
</gene>
<comment type="subcellular location">
    <subcellularLocation>
        <location evidence="1">Membrane</location>
        <topology evidence="1">Multi-pass membrane protein</topology>
    </subcellularLocation>
</comment>
<protein>
    <recommendedName>
        <fullName evidence="8">MFS general substrate transporter</fullName>
    </recommendedName>
</protein>
<reference evidence="6 7" key="1">
    <citation type="submission" date="2017-03" db="EMBL/GenBank/DDBJ databases">
        <title>Genomes of endolithic fungi from Antarctica.</title>
        <authorList>
            <person name="Coleine C."/>
            <person name="Masonjones S."/>
            <person name="Stajich J.E."/>
        </authorList>
    </citation>
    <scope>NUCLEOTIDE SEQUENCE [LARGE SCALE GENOMIC DNA]</scope>
    <source>
        <strain evidence="6 7">CCFEE 6315</strain>
    </source>
</reference>
<feature type="transmembrane region" description="Helical" evidence="5">
    <location>
        <begin position="20"/>
        <end position="41"/>
    </location>
</feature>
<evidence type="ECO:0000256" key="2">
    <source>
        <dbReference type="ARBA" id="ARBA00022692"/>
    </source>
</evidence>
<organism evidence="6 7">
    <name type="scientific">Salinomyces thailandicus</name>
    <dbReference type="NCBI Taxonomy" id="706561"/>
    <lineage>
        <taxon>Eukaryota</taxon>
        <taxon>Fungi</taxon>
        <taxon>Dikarya</taxon>
        <taxon>Ascomycota</taxon>
        <taxon>Pezizomycotina</taxon>
        <taxon>Dothideomycetes</taxon>
        <taxon>Dothideomycetidae</taxon>
        <taxon>Mycosphaerellales</taxon>
        <taxon>Teratosphaeriaceae</taxon>
        <taxon>Salinomyces</taxon>
    </lineage>
</organism>
<feature type="transmembrane region" description="Helical" evidence="5">
    <location>
        <begin position="141"/>
        <end position="164"/>
    </location>
</feature>
<dbReference type="InterPro" id="IPR036259">
    <property type="entry name" value="MFS_trans_sf"/>
</dbReference>
<evidence type="ECO:0000313" key="6">
    <source>
        <dbReference type="EMBL" id="TKA24753.1"/>
    </source>
</evidence>
<comment type="caution">
    <text evidence="6">The sequence shown here is derived from an EMBL/GenBank/DDBJ whole genome shotgun (WGS) entry which is preliminary data.</text>
</comment>
<dbReference type="EMBL" id="NAJL01000041">
    <property type="protein sequence ID" value="TKA24753.1"/>
    <property type="molecule type" value="Genomic_DNA"/>
</dbReference>
<dbReference type="InterPro" id="IPR010291">
    <property type="entry name" value="Ion_channel_UNC-93"/>
</dbReference>
<dbReference type="PANTHER" id="PTHR23294:SF59">
    <property type="entry name" value="UNC93-LIKE PROTEIN C922.05C"/>
    <property type="match status" value="1"/>
</dbReference>
<dbReference type="PANTHER" id="PTHR23294">
    <property type="entry name" value="ET TRANSLATION PRODUCT-RELATED"/>
    <property type="match status" value="1"/>
</dbReference>
<feature type="transmembrane region" description="Helical" evidence="5">
    <location>
        <begin position="176"/>
        <end position="197"/>
    </location>
</feature>
<evidence type="ECO:0000256" key="4">
    <source>
        <dbReference type="ARBA" id="ARBA00023136"/>
    </source>
</evidence>
<feature type="transmembrane region" description="Helical" evidence="5">
    <location>
        <begin position="410"/>
        <end position="428"/>
    </location>
</feature>
<dbReference type="OrthoDB" id="196103at2759"/>
<evidence type="ECO:0000256" key="5">
    <source>
        <dbReference type="SAM" id="Phobius"/>
    </source>
</evidence>
<feature type="transmembrane region" description="Helical" evidence="5">
    <location>
        <begin position="266"/>
        <end position="286"/>
    </location>
</feature>
<keyword evidence="3 5" id="KW-1133">Transmembrane helix</keyword>
<evidence type="ECO:0000313" key="7">
    <source>
        <dbReference type="Proteomes" id="UP000308549"/>
    </source>
</evidence>
<feature type="transmembrane region" description="Helical" evidence="5">
    <location>
        <begin position="339"/>
        <end position="365"/>
    </location>
</feature>
<dbReference type="GO" id="GO:0016020">
    <property type="term" value="C:membrane"/>
    <property type="evidence" value="ECO:0007669"/>
    <property type="project" value="UniProtKB-SubCell"/>
</dbReference>
<dbReference type="AlphaFoldDB" id="A0A4U0TRG2"/>
<feature type="transmembrane region" description="Helical" evidence="5">
    <location>
        <begin position="53"/>
        <end position="73"/>
    </location>
</feature>
<evidence type="ECO:0000256" key="3">
    <source>
        <dbReference type="ARBA" id="ARBA00022989"/>
    </source>
</evidence>
<sequence length="475" mass="51743">MLGMRLPKLRYHGPWVQNIICGICVGFSAGIYVALNLLGAGGGRPTSAHMVQIVNSTLCAVWFFSASFGGSILNLLGPGITMCVGVLFYVVYVGALWYFDEVGKIGYPIASGVIIGIGSGMVFITAGYIQTSYPEEREKGLYITTQLNLQALGSIIGGIIPVIINRNSATSAGVPRAVYIAFIVIMCCAGLSGLLLLPPHKLLRDDGSVVAVDKARGPWEELKANLLVFTDYKLLLMVPAFLPAECFLVYSGSVNSYHNDLRARSLLAFMAVVLQIPCGLGLQLILDHKVWGRRKRGLVGLTVVAFPLVAAWIWEIIRVKGYDRHNLPSNPTDWSDPEFGWVFVLFMLTWVSCSLWQYVITYFIGALTNSPVKLAHYAGVFRGVLGAGEAICFGIDSIEIPFIDEAGGVFAFYCAGIIAFYYLGWFHIDDSNYFKDGEVGVVVPNHVLQEKRLEGVAESVVPTSASFQQDTGHKA</sequence>
<accession>A0A4U0TRG2</accession>
<dbReference type="Proteomes" id="UP000308549">
    <property type="component" value="Unassembled WGS sequence"/>
</dbReference>
<feature type="transmembrane region" description="Helical" evidence="5">
    <location>
        <begin position="105"/>
        <end position="129"/>
    </location>
</feature>
<keyword evidence="2 5" id="KW-0812">Transmembrane</keyword>
<keyword evidence="7" id="KW-1185">Reference proteome</keyword>
<evidence type="ECO:0000256" key="1">
    <source>
        <dbReference type="ARBA" id="ARBA00004141"/>
    </source>
</evidence>